<evidence type="ECO:0000256" key="3">
    <source>
        <dbReference type="ARBA" id="ARBA00023015"/>
    </source>
</evidence>
<dbReference type="InterPro" id="IPR029016">
    <property type="entry name" value="GAF-like_dom_sf"/>
</dbReference>
<protein>
    <recommendedName>
        <fullName evidence="6 7">Global transcriptional regulator CodY</fullName>
    </recommendedName>
</protein>
<dbReference type="SUPFAM" id="SSF55781">
    <property type="entry name" value="GAF domain-like"/>
    <property type="match status" value="1"/>
</dbReference>
<evidence type="ECO:0000256" key="6">
    <source>
        <dbReference type="ARBA" id="ARBA00034538"/>
    </source>
</evidence>
<dbReference type="EMBL" id="CP089291">
    <property type="protein sequence ID" value="UOF91710.1"/>
    <property type="molecule type" value="Genomic_DNA"/>
</dbReference>
<dbReference type="InterPro" id="IPR010312">
    <property type="entry name" value="Transc_reg_CodY_N"/>
</dbReference>
<dbReference type="NCBIfam" id="NF003170">
    <property type="entry name" value="PRK04158.1"/>
    <property type="match status" value="1"/>
</dbReference>
<dbReference type="PANTHER" id="PTHR40062:SF1">
    <property type="entry name" value="GLOBAL TRANSCRIPTIONAL REGULATOR CODY"/>
    <property type="match status" value="1"/>
</dbReference>
<dbReference type="Pfam" id="PF08222">
    <property type="entry name" value="HTH_CodY"/>
    <property type="match status" value="1"/>
</dbReference>
<dbReference type="Gene3D" id="1.10.10.10">
    <property type="entry name" value="Winged helix-like DNA-binding domain superfamily/Winged helix DNA-binding domain"/>
    <property type="match status" value="1"/>
</dbReference>
<evidence type="ECO:0000256" key="2">
    <source>
        <dbReference type="ARBA" id="ARBA00022491"/>
    </source>
</evidence>
<organism evidence="10 11">
    <name type="scientific">Fodinisporobacter ferrooxydans</name>
    <dbReference type="NCBI Taxonomy" id="2901836"/>
    <lineage>
        <taxon>Bacteria</taxon>
        <taxon>Bacillati</taxon>
        <taxon>Bacillota</taxon>
        <taxon>Bacilli</taxon>
        <taxon>Bacillales</taxon>
        <taxon>Alicyclobacillaceae</taxon>
        <taxon>Fodinisporobacter</taxon>
    </lineage>
</organism>
<evidence type="ECO:0000313" key="10">
    <source>
        <dbReference type="EMBL" id="UOF91710.1"/>
    </source>
</evidence>
<dbReference type="InterPro" id="IPR036388">
    <property type="entry name" value="WH-like_DNA-bd_sf"/>
</dbReference>
<dbReference type="Pfam" id="PF06018">
    <property type="entry name" value="CodY"/>
    <property type="match status" value="1"/>
</dbReference>
<dbReference type="PIRSF" id="PIRSF011572">
    <property type="entry name" value="GTP_sensing_CodY"/>
    <property type="match status" value="1"/>
</dbReference>
<dbReference type="Proteomes" id="UP000830167">
    <property type="component" value="Chromosome"/>
</dbReference>
<dbReference type="InterPro" id="IPR036390">
    <property type="entry name" value="WH_DNA-bd_sf"/>
</dbReference>
<keyword evidence="3 7" id="KW-0805">Transcription regulation</keyword>
<comment type="subcellular location">
    <subcellularLocation>
        <location evidence="7">Cytoplasm</location>
    </subcellularLocation>
</comment>
<comment type="function">
    <text evidence="7">DNA-binding global transcriptional regulator which is involved in the adaptive response to starvation and acts by directly or indirectly controlling the expression of numerous genes in response to nutrient availability. During rapid exponential growth, CodY is highly active and represses genes whose products allow adaptation to nutrient depletion.</text>
</comment>
<reference evidence="10" key="1">
    <citation type="submission" date="2021-12" db="EMBL/GenBank/DDBJ databases">
        <title>Alicyclobacillaceae gen. nov., sp. nov., isolated from chalcocite enrichment system.</title>
        <authorList>
            <person name="Jiang Z."/>
        </authorList>
    </citation>
    <scope>NUCLEOTIDE SEQUENCE</scope>
    <source>
        <strain evidence="10">MYW30-H2</strain>
    </source>
</reference>
<dbReference type="PANTHER" id="PTHR40062">
    <property type="entry name" value="GTP-SENSING TRANSCRIPTIONAL PLEIOTROPIC REPRESSOR CODY"/>
    <property type="match status" value="1"/>
</dbReference>
<feature type="domain" description="Global transcriptional regulator CodY C-terminal" evidence="9">
    <location>
        <begin position="198"/>
        <end position="251"/>
    </location>
</feature>
<evidence type="ECO:0000256" key="1">
    <source>
        <dbReference type="ARBA" id="ARBA00022490"/>
    </source>
</evidence>
<dbReference type="InterPro" id="IPR014154">
    <property type="entry name" value="CodY"/>
</dbReference>
<evidence type="ECO:0000259" key="8">
    <source>
        <dbReference type="Pfam" id="PF06018"/>
    </source>
</evidence>
<evidence type="ECO:0000259" key="9">
    <source>
        <dbReference type="Pfam" id="PF08222"/>
    </source>
</evidence>
<dbReference type="NCBIfam" id="TIGR02787">
    <property type="entry name" value="codY_Gpos"/>
    <property type="match status" value="1"/>
</dbReference>
<feature type="region of interest" description="GAF domain" evidence="7">
    <location>
        <begin position="1"/>
        <end position="155"/>
    </location>
</feature>
<keyword evidence="4 7" id="KW-0238">DNA-binding</keyword>
<evidence type="ECO:0000256" key="7">
    <source>
        <dbReference type="HAMAP-Rule" id="MF_00621"/>
    </source>
</evidence>
<name>A0ABY4CUY6_9BACL</name>
<gene>
    <name evidence="7 10" type="primary">codY</name>
    <name evidence="10" type="ORF">LSG31_05535</name>
</gene>
<evidence type="ECO:0000313" key="11">
    <source>
        <dbReference type="Proteomes" id="UP000830167"/>
    </source>
</evidence>
<sequence>MLLEKMERINRLVQNTVSESVNFVEVSKILSEVLQANVYVVDELGDILGYGMAEYALTAEWEQIMNVDKKFPEKFNQALLDLNRLTANLEDKSPFLVFSAEENAVFQEKCITVAPIIGGGRRIGTLVCARENRQFNEDDLVLIEYSSTIVAMEILRQKHELQQEQMKQRMMASLAVDALSFSESIAIQRIFEVIENDEGIVVASQIADRDNLTRSVFVNALRKLQSAGVIESRSLGMKGTFIKIINPYIREHIQKSS</sequence>
<comment type="similarity">
    <text evidence="7">Belongs to the CodY family.</text>
</comment>
<dbReference type="Gene3D" id="3.30.450.40">
    <property type="match status" value="1"/>
</dbReference>
<evidence type="ECO:0000256" key="4">
    <source>
        <dbReference type="ARBA" id="ARBA00023125"/>
    </source>
</evidence>
<feature type="DNA-binding region" description="H-T-H motif" evidence="7">
    <location>
        <begin position="203"/>
        <end position="222"/>
    </location>
</feature>
<dbReference type="HAMAP" id="MF_00621">
    <property type="entry name" value="HTH_type_CodY"/>
    <property type="match status" value="1"/>
</dbReference>
<proteinExistence type="inferred from homology"/>
<keyword evidence="11" id="KW-1185">Reference proteome</keyword>
<keyword evidence="5 7" id="KW-0804">Transcription</keyword>
<keyword evidence="1 7" id="KW-0963">Cytoplasm</keyword>
<dbReference type="RefSeq" id="WP_347438398.1">
    <property type="nucleotide sequence ID" value="NZ_CP089291.1"/>
</dbReference>
<feature type="domain" description="Global transcriptional regulator CodY N-terminal" evidence="8">
    <location>
        <begin position="2"/>
        <end position="177"/>
    </location>
</feature>
<dbReference type="InterPro" id="IPR013198">
    <property type="entry name" value="GTP_trans_reg_CodY_C"/>
</dbReference>
<dbReference type="SUPFAM" id="SSF46785">
    <property type="entry name" value="Winged helix' DNA-binding domain"/>
    <property type="match status" value="1"/>
</dbReference>
<keyword evidence="2 7" id="KW-0678">Repressor</keyword>
<evidence type="ECO:0000256" key="5">
    <source>
        <dbReference type="ARBA" id="ARBA00023163"/>
    </source>
</evidence>
<accession>A0ABY4CUY6</accession>